<dbReference type="NCBIfam" id="TIGR02937">
    <property type="entry name" value="sigma70-ECF"/>
    <property type="match status" value="1"/>
</dbReference>
<keyword evidence="8" id="KW-1185">Reference proteome</keyword>
<dbReference type="SUPFAM" id="SSF88659">
    <property type="entry name" value="Sigma3 and sigma4 domains of RNA polymerase sigma factors"/>
    <property type="match status" value="1"/>
</dbReference>
<dbReference type="InterPro" id="IPR014284">
    <property type="entry name" value="RNA_pol_sigma-70_dom"/>
</dbReference>
<evidence type="ECO:0000313" key="8">
    <source>
        <dbReference type="Proteomes" id="UP000812270"/>
    </source>
</evidence>
<sequence>MKAYSQLYELLFEKLFCFSLSFVKSNEVAEEIVSDVFIKLWTIRGRLHDIENLTDYLFKITKNFSLNYITHHHKYPKVSLDDISFDLTSAVSPEDIYISSEIVARINEIINRLPSKCKMIFQLVRGDGLRYKEVASILNISELTVRNQLAIAAKKISEAVPPSLVGSLQARRTEM</sequence>
<feature type="domain" description="RNA polymerase sigma-70 region 2" evidence="5">
    <location>
        <begin position="18"/>
        <end position="72"/>
    </location>
</feature>
<evidence type="ECO:0000256" key="4">
    <source>
        <dbReference type="ARBA" id="ARBA00023163"/>
    </source>
</evidence>
<evidence type="ECO:0000313" key="7">
    <source>
        <dbReference type="EMBL" id="MBV4360561.1"/>
    </source>
</evidence>
<evidence type="ECO:0000256" key="1">
    <source>
        <dbReference type="ARBA" id="ARBA00010641"/>
    </source>
</evidence>
<evidence type="ECO:0000256" key="2">
    <source>
        <dbReference type="ARBA" id="ARBA00023015"/>
    </source>
</evidence>
<protein>
    <submittedName>
        <fullName evidence="7">RNA polymerase sigma-70 factor</fullName>
    </submittedName>
</protein>
<comment type="similarity">
    <text evidence="1">Belongs to the sigma-70 factor family. ECF subfamily.</text>
</comment>
<dbReference type="CDD" id="cd06171">
    <property type="entry name" value="Sigma70_r4"/>
    <property type="match status" value="1"/>
</dbReference>
<dbReference type="Gene3D" id="1.10.1740.10">
    <property type="match status" value="1"/>
</dbReference>
<dbReference type="NCBIfam" id="TIGR02985">
    <property type="entry name" value="Sig70_bacteroi1"/>
    <property type="match status" value="1"/>
</dbReference>
<reference evidence="7" key="1">
    <citation type="submission" date="2021-06" db="EMBL/GenBank/DDBJ databases">
        <authorList>
            <person name="Huq M.A."/>
        </authorList>
    </citation>
    <scope>NUCLEOTIDE SEQUENCE</scope>
    <source>
        <strain evidence="7">MAH-26</strain>
    </source>
</reference>
<evidence type="ECO:0000259" key="5">
    <source>
        <dbReference type="Pfam" id="PF04542"/>
    </source>
</evidence>
<dbReference type="GO" id="GO:0016987">
    <property type="term" value="F:sigma factor activity"/>
    <property type="evidence" value="ECO:0007669"/>
    <property type="project" value="UniProtKB-KW"/>
</dbReference>
<dbReference type="SUPFAM" id="SSF88946">
    <property type="entry name" value="Sigma2 domain of RNA polymerase sigma factors"/>
    <property type="match status" value="1"/>
</dbReference>
<evidence type="ECO:0000256" key="3">
    <source>
        <dbReference type="ARBA" id="ARBA00023082"/>
    </source>
</evidence>
<dbReference type="EMBL" id="JAHSPG010000018">
    <property type="protein sequence ID" value="MBV4360561.1"/>
    <property type="molecule type" value="Genomic_DNA"/>
</dbReference>
<dbReference type="InterPro" id="IPR036388">
    <property type="entry name" value="WH-like_DNA-bd_sf"/>
</dbReference>
<proteinExistence type="inferred from homology"/>
<keyword evidence="4" id="KW-0804">Transcription</keyword>
<dbReference type="PANTHER" id="PTHR43133">
    <property type="entry name" value="RNA POLYMERASE ECF-TYPE SIGMA FACTO"/>
    <property type="match status" value="1"/>
</dbReference>
<dbReference type="Pfam" id="PF08281">
    <property type="entry name" value="Sigma70_r4_2"/>
    <property type="match status" value="1"/>
</dbReference>
<dbReference type="InterPro" id="IPR013249">
    <property type="entry name" value="RNA_pol_sigma70_r4_t2"/>
</dbReference>
<dbReference type="PANTHER" id="PTHR43133:SF46">
    <property type="entry name" value="RNA POLYMERASE SIGMA-70 FACTOR ECF SUBFAMILY"/>
    <property type="match status" value="1"/>
</dbReference>
<organism evidence="7 8">
    <name type="scientific">Pinibacter aurantiacus</name>
    <dbReference type="NCBI Taxonomy" id="2851599"/>
    <lineage>
        <taxon>Bacteria</taxon>
        <taxon>Pseudomonadati</taxon>
        <taxon>Bacteroidota</taxon>
        <taxon>Chitinophagia</taxon>
        <taxon>Chitinophagales</taxon>
        <taxon>Chitinophagaceae</taxon>
        <taxon>Pinibacter</taxon>
    </lineage>
</organism>
<feature type="domain" description="RNA polymerase sigma factor 70 region 4 type 2" evidence="6">
    <location>
        <begin position="105"/>
        <end position="155"/>
    </location>
</feature>
<keyword evidence="2" id="KW-0805">Transcription regulation</keyword>
<dbReference type="InterPro" id="IPR013324">
    <property type="entry name" value="RNA_pol_sigma_r3/r4-like"/>
</dbReference>
<dbReference type="GO" id="GO:0006352">
    <property type="term" value="P:DNA-templated transcription initiation"/>
    <property type="evidence" value="ECO:0007669"/>
    <property type="project" value="InterPro"/>
</dbReference>
<dbReference type="Proteomes" id="UP000812270">
    <property type="component" value="Unassembled WGS sequence"/>
</dbReference>
<dbReference type="Gene3D" id="1.10.10.10">
    <property type="entry name" value="Winged helix-like DNA-binding domain superfamily/Winged helix DNA-binding domain"/>
    <property type="match status" value="1"/>
</dbReference>
<dbReference type="InterPro" id="IPR014327">
    <property type="entry name" value="RNA_pol_sigma70_bacteroid"/>
</dbReference>
<accession>A0A9E2SCP4</accession>
<keyword evidence="3" id="KW-0731">Sigma factor</keyword>
<evidence type="ECO:0000259" key="6">
    <source>
        <dbReference type="Pfam" id="PF08281"/>
    </source>
</evidence>
<dbReference type="InterPro" id="IPR039425">
    <property type="entry name" value="RNA_pol_sigma-70-like"/>
</dbReference>
<comment type="caution">
    <text evidence="7">The sequence shown here is derived from an EMBL/GenBank/DDBJ whole genome shotgun (WGS) entry which is preliminary data.</text>
</comment>
<dbReference type="GO" id="GO:0003677">
    <property type="term" value="F:DNA binding"/>
    <property type="evidence" value="ECO:0007669"/>
    <property type="project" value="InterPro"/>
</dbReference>
<name>A0A9E2SCP4_9BACT</name>
<dbReference type="Pfam" id="PF04542">
    <property type="entry name" value="Sigma70_r2"/>
    <property type="match status" value="1"/>
</dbReference>
<gene>
    <name evidence="7" type="ORF">KTO63_25580</name>
</gene>
<dbReference type="InterPro" id="IPR013325">
    <property type="entry name" value="RNA_pol_sigma_r2"/>
</dbReference>
<dbReference type="AlphaFoldDB" id="A0A9E2SCP4"/>
<dbReference type="InterPro" id="IPR007627">
    <property type="entry name" value="RNA_pol_sigma70_r2"/>
</dbReference>